<organism evidence="2 3">
    <name type="scientific">Mucor lusitanicus CBS 277.49</name>
    <dbReference type="NCBI Taxonomy" id="747725"/>
    <lineage>
        <taxon>Eukaryota</taxon>
        <taxon>Fungi</taxon>
        <taxon>Fungi incertae sedis</taxon>
        <taxon>Mucoromycota</taxon>
        <taxon>Mucoromycotina</taxon>
        <taxon>Mucoromycetes</taxon>
        <taxon>Mucorales</taxon>
        <taxon>Mucorineae</taxon>
        <taxon>Mucoraceae</taxon>
        <taxon>Mucor</taxon>
    </lineage>
</organism>
<name>A0A162R1F4_MUCCL</name>
<dbReference type="AlphaFoldDB" id="A0A162R1F4"/>
<protein>
    <submittedName>
        <fullName evidence="2">Uncharacterized protein</fullName>
    </submittedName>
</protein>
<accession>A0A162R1F4</accession>
<feature type="region of interest" description="Disordered" evidence="1">
    <location>
        <begin position="123"/>
        <end position="148"/>
    </location>
</feature>
<reference evidence="2 3" key="1">
    <citation type="submission" date="2015-06" db="EMBL/GenBank/DDBJ databases">
        <title>Expansion of signal transduction pathways in fungi by whole-genome duplication.</title>
        <authorList>
            <consortium name="DOE Joint Genome Institute"/>
            <person name="Corrochano L.M."/>
            <person name="Kuo A."/>
            <person name="Marcet-Houben M."/>
            <person name="Polaino S."/>
            <person name="Salamov A."/>
            <person name="Villalobos J.M."/>
            <person name="Alvarez M.I."/>
            <person name="Avalos J."/>
            <person name="Benito E.P."/>
            <person name="Benoit I."/>
            <person name="Burger G."/>
            <person name="Camino L.P."/>
            <person name="Canovas D."/>
            <person name="Cerda-Olmedo E."/>
            <person name="Cheng J.-F."/>
            <person name="Dominguez A."/>
            <person name="Elias M."/>
            <person name="Eslava A.P."/>
            <person name="Glaser F."/>
            <person name="Grimwood J."/>
            <person name="Gutierrez G."/>
            <person name="Heitman J."/>
            <person name="Henrissat B."/>
            <person name="Iturriaga E.A."/>
            <person name="Lang B.F."/>
            <person name="Lavin J.L."/>
            <person name="Lee S."/>
            <person name="Li W."/>
            <person name="Lindquist E."/>
            <person name="Lopez-Garcia S."/>
            <person name="Luque E.M."/>
            <person name="Marcos A.T."/>
            <person name="Martin J."/>
            <person name="Mccluskey K."/>
            <person name="Medina H.R."/>
            <person name="Miralles-Duran A."/>
            <person name="Miyazaki A."/>
            <person name="Munoz-Torres E."/>
            <person name="Oguiza J.A."/>
            <person name="Ohm R."/>
            <person name="Olmedo M."/>
            <person name="Orejas M."/>
            <person name="Ortiz-Castellanos L."/>
            <person name="Pisabarro A.G."/>
            <person name="Rodriguez-Romero J."/>
            <person name="Ruiz-Herrera J."/>
            <person name="Ruiz-Vazquez R."/>
            <person name="Sanz C."/>
            <person name="Schackwitz W."/>
            <person name="Schmutz J."/>
            <person name="Shahriari M."/>
            <person name="Shelest E."/>
            <person name="Silva-Franco F."/>
            <person name="Soanes D."/>
            <person name="Syed K."/>
            <person name="Tagua V.G."/>
            <person name="Talbot N.J."/>
            <person name="Thon M."/>
            <person name="De Vries R.P."/>
            <person name="Wiebenga A."/>
            <person name="Yadav J.S."/>
            <person name="Braun E.L."/>
            <person name="Baker S."/>
            <person name="Garre V."/>
            <person name="Horwitz B."/>
            <person name="Torres-Martinez S."/>
            <person name="Idnurm A."/>
            <person name="Herrera-Estrella A."/>
            <person name="Gabaldon T."/>
            <person name="Grigoriev I.V."/>
        </authorList>
    </citation>
    <scope>NUCLEOTIDE SEQUENCE [LARGE SCALE GENOMIC DNA]</scope>
    <source>
        <strain evidence="2 3">CBS 277.49</strain>
    </source>
</reference>
<dbReference type="EMBL" id="AMYB01000004">
    <property type="protein sequence ID" value="OAD02709.1"/>
    <property type="molecule type" value="Genomic_DNA"/>
</dbReference>
<comment type="caution">
    <text evidence="2">The sequence shown here is derived from an EMBL/GenBank/DDBJ whole genome shotgun (WGS) entry which is preliminary data.</text>
</comment>
<keyword evidence="3" id="KW-1185">Reference proteome</keyword>
<proteinExistence type="predicted"/>
<dbReference type="STRING" id="747725.A0A162R1F4"/>
<feature type="compositionally biased region" description="Polar residues" evidence="1">
    <location>
        <begin position="123"/>
        <end position="133"/>
    </location>
</feature>
<dbReference type="Proteomes" id="UP000077051">
    <property type="component" value="Unassembled WGS sequence"/>
</dbReference>
<evidence type="ECO:0000256" key="1">
    <source>
        <dbReference type="SAM" id="MobiDB-lite"/>
    </source>
</evidence>
<sequence>MASSAKEHNGTFKGPKSFQQTKKSWSAVISGGSSINSSVMSASPTPQSTVARPFLKGTILVDITQVYGRQKEFIVALTIYCEGNTRLWAVSEHMRRDNSRRKVSEKSQESNYINDADWAKLDNSMSTAPTTSDTDIDNDDEGSVSIQN</sequence>
<evidence type="ECO:0000313" key="3">
    <source>
        <dbReference type="Proteomes" id="UP000077051"/>
    </source>
</evidence>
<dbReference type="VEuPathDB" id="FungiDB:MUCCIDRAFT_109537"/>
<gene>
    <name evidence="2" type="ORF">MUCCIDRAFT_109537</name>
</gene>
<dbReference type="OrthoDB" id="2275825at2759"/>
<evidence type="ECO:0000313" key="2">
    <source>
        <dbReference type="EMBL" id="OAD02709.1"/>
    </source>
</evidence>